<sequence>MPLPLSGKNIRAQKPRNIDVLAMKARRLLLSTDVGSHQATTQARVDGNESDKIYYAHGKRIDVIDLKGKNK</sequence>
<protein>
    <submittedName>
        <fullName evidence="1">GL10882</fullName>
    </submittedName>
</protein>
<dbReference type="HOGENOM" id="CLU_2742731_0_0_1"/>
<gene>
    <name evidence="1" type="primary">Dper\GL10882</name>
    <name evidence="1" type="ORF">Dper_GL10882</name>
</gene>
<dbReference type="Proteomes" id="UP000008744">
    <property type="component" value="Unassembled WGS sequence"/>
</dbReference>
<reference evidence="1 2" key="1">
    <citation type="journal article" date="2007" name="Nature">
        <title>Evolution of genes and genomes on the Drosophila phylogeny.</title>
        <authorList>
            <consortium name="Drosophila 12 Genomes Consortium"/>
            <person name="Clark A.G."/>
            <person name="Eisen M.B."/>
            <person name="Smith D.R."/>
            <person name="Bergman C.M."/>
            <person name="Oliver B."/>
            <person name="Markow T.A."/>
            <person name="Kaufman T.C."/>
            <person name="Kellis M."/>
            <person name="Gelbart W."/>
            <person name="Iyer V.N."/>
            <person name="Pollard D.A."/>
            <person name="Sackton T.B."/>
            <person name="Larracuente A.M."/>
            <person name="Singh N.D."/>
            <person name="Abad J.P."/>
            <person name="Abt D.N."/>
            <person name="Adryan B."/>
            <person name="Aguade M."/>
            <person name="Akashi H."/>
            <person name="Anderson W.W."/>
            <person name="Aquadro C.F."/>
            <person name="Ardell D.H."/>
            <person name="Arguello R."/>
            <person name="Artieri C.G."/>
            <person name="Barbash D.A."/>
            <person name="Barker D."/>
            <person name="Barsanti P."/>
            <person name="Batterham P."/>
            <person name="Batzoglou S."/>
            <person name="Begun D."/>
            <person name="Bhutkar A."/>
            <person name="Blanco E."/>
            <person name="Bosak S.A."/>
            <person name="Bradley R.K."/>
            <person name="Brand A.D."/>
            <person name="Brent M.R."/>
            <person name="Brooks A.N."/>
            <person name="Brown R.H."/>
            <person name="Butlin R.K."/>
            <person name="Caggese C."/>
            <person name="Calvi B.R."/>
            <person name="Bernardo de Carvalho A."/>
            <person name="Caspi A."/>
            <person name="Castrezana S."/>
            <person name="Celniker S.E."/>
            <person name="Chang J.L."/>
            <person name="Chapple C."/>
            <person name="Chatterji S."/>
            <person name="Chinwalla A."/>
            <person name="Civetta A."/>
            <person name="Clifton S.W."/>
            <person name="Comeron J.M."/>
            <person name="Costello J.C."/>
            <person name="Coyne J.A."/>
            <person name="Daub J."/>
            <person name="David R.G."/>
            <person name="Delcher A.L."/>
            <person name="Delehaunty K."/>
            <person name="Do C.B."/>
            <person name="Ebling H."/>
            <person name="Edwards K."/>
            <person name="Eickbush T."/>
            <person name="Evans J.D."/>
            <person name="Filipski A."/>
            <person name="Findeiss S."/>
            <person name="Freyhult E."/>
            <person name="Fulton L."/>
            <person name="Fulton R."/>
            <person name="Garcia A.C."/>
            <person name="Gardiner A."/>
            <person name="Garfield D.A."/>
            <person name="Garvin B.E."/>
            <person name="Gibson G."/>
            <person name="Gilbert D."/>
            <person name="Gnerre S."/>
            <person name="Godfrey J."/>
            <person name="Good R."/>
            <person name="Gotea V."/>
            <person name="Gravely B."/>
            <person name="Greenberg A.J."/>
            <person name="Griffiths-Jones S."/>
            <person name="Gross S."/>
            <person name="Guigo R."/>
            <person name="Gustafson E.A."/>
            <person name="Haerty W."/>
            <person name="Hahn M.W."/>
            <person name="Halligan D.L."/>
            <person name="Halpern A.L."/>
            <person name="Halter G.M."/>
            <person name="Han M.V."/>
            <person name="Heger A."/>
            <person name="Hillier L."/>
            <person name="Hinrichs A.S."/>
            <person name="Holmes I."/>
            <person name="Hoskins R.A."/>
            <person name="Hubisz M.J."/>
            <person name="Hultmark D."/>
            <person name="Huntley M.A."/>
            <person name="Jaffe D.B."/>
            <person name="Jagadeeshan S."/>
            <person name="Jeck W.R."/>
            <person name="Johnson J."/>
            <person name="Jones C.D."/>
            <person name="Jordan W.C."/>
            <person name="Karpen G.H."/>
            <person name="Kataoka E."/>
            <person name="Keightley P.D."/>
            <person name="Kheradpour P."/>
            <person name="Kirkness E.F."/>
            <person name="Koerich L.B."/>
            <person name="Kristiansen K."/>
            <person name="Kudrna D."/>
            <person name="Kulathinal R.J."/>
            <person name="Kumar S."/>
            <person name="Kwok R."/>
            <person name="Lander E."/>
            <person name="Langley C.H."/>
            <person name="Lapoint R."/>
            <person name="Lazzaro B.P."/>
            <person name="Lee S.J."/>
            <person name="Levesque L."/>
            <person name="Li R."/>
            <person name="Lin C.F."/>
            <person name="Lin M.F."/>
            <person name="Lindblad-Toh K."/>
            <person name="Llopart A."/>
            <person name="Long M."/>
            <person name="Low L."/>
            <person name="Lozovsky E."/>
            <person name="Lu J."/>
            <person name="Luo M."/>
            <person name="Machado C.A."/>
            <person name="Makalowski W."/>
            <person name="Marzo M."/>
            <person name="Matsuda M."/>
            <person name="Matzkin L."/>
            <person name="McAllister B."/>
            <person name="McBride C.S."/>
            <person name="McKernan B."/>
            <person name="McKernan K."/>
            <person name="Mendez-Lago M."/>
            <person name="Minx P."/>
            <person name="Mollenhauer M.U."/>
            <person name="Montooth K."/>
            <person name="Mount S.M."/>
            <person name="Mu X."/>
            <person name="Myers E."/>
            <person name="Negre B."/>
            <person name="Newfeld S."/>
            <person name="Nielsen R."/>
            <person name="Noor M.A."/>
            <person name="O'Grady P."/>
            <person name="Pachter L."/>
            <person name="Papaceit M."/>
            <person name="Parisi M.J."/>
            <person name="Parisi M."/>
            <person name="Parts L."/>
            <person name="Pedersen J.S."/>
            <person name="Pesole G."/>
            <person name="Phillippy A.M."/>
            <person name="Ponting C.P."/>
            <person name="Pop M."/>
            <person name="Porcelli D."/>
            <person name="Powell J.R."/>
            <person name="Prohaska S."/>
            <person name="Pruitt K."/>
            <person name="Puig M."/>
            <person name="Quesneville H."/>
            <person name="Ram K.R."/>
            <person name="Rand D."/>
            <person name="Rasmussen M.D."/>
            <person name="Reed L.K."/>
            <person name="Reenan R."/>
            <person name="Reily A."/>
            <person name="Remington K.A."/>
            <person name="Rieger T.T."/>
            <person name="Ritchie M.G."/>
            <person name="Robin C."/>
            <person name="Rogers Y.H."/>
            <person name="Rohde C."/>
            <person name="Rozas J."/>
            <person name="Rubenfield M.J."/>
            <person name="Ruiz A."/>
            <person name="Russo S."/>
            <person name="Salzberg S.L."/>
            <person name="Sanchez-Gracia A."/>
            <person name="Saranga D.J."/>
            <person name="Sato H."/>
            <person name="Schaeffer S.W."/>
            <person name="Schatz M.C."/>
            <person name="Schlenke T."/>
            <person name="Schwartz R."/>
            <person name="Segarra C."/>
            <person name="Singh R.S."/>
            <person name="Sirot L."/>
            <person name="Sirota M."/>
            <person name="Sisneros N.B."/>
            <person name="Smith C.D."/>
            <person name="Smith T.F."/>
            <person name="Spieth J."/>
            <person name="Stage D.E."/>
            <person name="Stark A."/>
            <person name="Stephan W."/>
            <person name="Strausberg R.L."/>
            <person name="Strempel S."/>
            <person name="Sturgill D."/>
            <person name="Sutton G."/>
            <person name="Sutton G.G."/>
            <person name="Tao W."/>
            <person name="Teichmann S."/>
            <person name="Tobari Y.N."/>
            <person name="Tomimura Y."/>
            <person name="Tsolas J.M."/>
            <person name="Valente V.L."/>
            <person name="Venter E."/>
            <person name="Venter J.C."/>
            <person name="Vicario S."/>
            <person name="Vieira F.G."/>
            <person name="Vilella A.J."/>
            <person name="Villasante A."/>
            <person name="Walenz B."/>
            <person name="Wang J."/>
            <person name="Wasserman M."/>
            <person name="Watts T."/>
            <person name="Wilson D."/>
            <person name="Wilson R.K."/>
            <person name="Wing R.A."/>
            <person name="Wolfner M.F."/>
            <person name="Wong A."/>
            <person name="Wong G.K."/>
            <person name="Wu C.I."/>
            <person name="Wu G."/>
            <person name="Yamamoto D."/>
            <person name="Yang H.P."/>
            <person name="Yang S.P."/>
            <person name="Yorke J.A."/>
            <person name="Yoshida K."/>
            <person name="Zdobnov E."/>
            <person name="Zhang P."/>
            <person name="Zhang Y."/>
            <person name="Zimin A.V."/>
            <person name="Baldwin J."/>
            <person name="Abdouelleil A."/>
            <person name="Abdulkadir J."/>
            <person name="Abebe A."/>
            <person name="Abera B."/>
            <person name="Abreu J."/>
            <person name="Acer S.C."/>
            <person name="Aftuck L."/>
            <person name="Alexander A."/>
            <person name="An P."/>
            <person name="Anderson E."/>
            <person name="Anderson S."/>
            <person name="Arachi H."/>
            <person name="Azer M."/>
            <person name="Bachantsang P."/>
            <person name="Barry A."/>
            <person name="Bayul T."/>
            <person name="Berlin A."/>
            <person name="Bessette D."/>
            <person name="Bloom T."/>
            <person name="Blye J."/>
            <person name="Boguslavskiy L."/>
            <person name="Bonnet C."/>
            <person name="Boukhgalter B."/>
            <person name="Bourzgui I."/>
            <person name="Brown A."/>
            <person name="Cahill P."/>
            <person name="Channer S."/>
            <person name="Cheshatsang Y."/>
            <person name="Chuda L."/>
            <person name="Citroen M."/>
            <person name="Collymore A."/>
            <person name="Cooke P."/>
            <person name="Costello M."/>
            <person name="D'Aco K."/>
            <person name="Daza R."/>
            <person name="De Haan G."/>
            <person name="DeGray S."/>
            <person name="DeMaso C."/>
            <person name="Dhargay N."/>
            <person name="Dooley K."/>
            <person name="Dooley E."/>
            <person name="Doricent M."/>
            <person name="Dorje P."/>
            <person name="Dorjee K."/>
            <person name="Dupes A."/>
            <person name="Elong R."/>
            <person name="Falk J."/>
            <person name="Farina A."/>
            <person name="Faro S."/>
            <person name="Ferguson D."/>
            <person name="Fisher S."/>
            <person name="Foley C.D."/>
            <person name="Franke A."/>
            <person name="Friedrich D."/>
            <person name="Gadbois L."/>
            <person name="Gearin G."/>
            <person name="Gearin C.R."/>
            <person name="Giannoukos G."/>
            <person name="Goode T."/>
            <person name="Graham J."/>
            <person name="Grandbois E."/>
            <person name="Grewal S."/>
            <person name="Gyaltsen K."/>
            <person name="Hafez N."/>
            <person name="Hagos B."/>
            <person name="Hall J."/>
            <person name="Henson C."/>
            <person name="Hollinger A."/>
            <person name="Honan T."/>
            <person name="Huard M.D."/>
            <person name="Hughes L."/>
            <person name="Hurhula B."/>
            <person name="Husby M.E."/>
            <person name="Kamat A."/>
            <person name="Kanga B."/>
            <person name="Kashin S."/>
            <person name="Khazanovich D."/>
            <person name="Kisner P."/>
            <person name="Lance K."/>
            <person name="Lara M."/>
            <person name="Lee W."/>
            <person name="Lennon N."/>
            <person name="Letendre F."/>
            <person name="LeVine R."/>
            <person name="Lipovsky A."/>
            <person name="Liu X."/>
            <person name="Liu J."/>
            <person name="Liu S."/>
            <person name="Lokyitsang T."/>
            <person name="Lokyitsang Y."/>
            <person name="Lubonja R."/>
            <person name="Lui A."/>
            <person name="MacDonald P."/>
            <person name="Magnisalis V."/>
            <person name="Maru K."/>
            <person name="Matthews C."/>
            <person name="McCusker W."/>
            <person name="McDonough S."/>
            <person name="Mehta T."/>
            <person name="Meldrim J."/>
            <person name="Meneus L."/>
            <person name="Mihai O."/>
            <person name="Mihalev A."/>
            <person name="Mihova T."/>
            <person name="Mittelman R."/>
            <person name="Mlenga V."/>
            <person name="Montmayeur A."/>
            <person name="Mulrain L."/>
            <person name="Navidi A."/>
            <person name="Naylor J."/>
            <person name="Negash T."/>
            <person name="Nguyen T."/>
            <person name="Nguyen N."/>
            <person name="Nicol R."/>
            <person name="Norbu C."/>
            <person name="Norbu N."/>
            <person name="Novod N."/>
            <person name="O'Neill B."/>
            <person name="Osman S."/>
            <person name="Markiewicz E."/>
            <person name="Oyono O.L."/>
            <person name="Patti C."/>
            <person name="Phunkhang P."/>
            <person name="Pierre F."/>
            <person name="Priest M."/>
            <person name="Raghuraman S."/>
            <person name="Rege F."/>
            <person name="Reyes R."/>
            <person name="Rise C."/>
            <person name="Rogov P."/>
            <person name="Ross K."/>
            <person name="Ryan E."/>
            <person name="Settipalli S."/>
            <person name="Shea T."/>
            <person name="Sherpa N."/>
            <person name="Shi L."/>
            <person name="Shih D."/>
            <person name="Sparrow T."/>
            <person name="Spaulding J."/>
            <person name="Stalker J."/>
            <person name="Stange-Thomann N."/>
            <person name="Stavropoulos S."/>
            <person name="Stone C."/>
            <person name="Strader C."/>
            <person name="Tesfaye S."/>
            <person name="Thomson T."/>
            <person name="Thoulutsang Y."/>
            <person name="Thoulutsang D."/>
            <person name="Topham K."/>
            <person name="Topping I."/>
            <person name="Tsamla T."/>
            <person name="Vassiliev H."/>
            <person name="Vo A."/>
            <person name="Wangchuk T."/>
            <person name="Wangdi T."/>
            <person name="Weiand M."/>
            <person name="Wilkinson J."/>
            <person name="Wilson A."/>
            <person name="Yadav S."/>
            <person name="Young G."/>
            <person name="Yu Q."/>
            <person name="Zembek L."/>
            <person name="Zhong D."/>
            <person name="Zimmer A."/>
            <person name="Zwirko Z."/>
            <person name="Jaffe D.B."/>
            <person name="Alvarez P."/>
            <person name="Brockman W."/>
            <person name="Butler J."/>
            <person name="Chin C."/>
            <person name="Gnerre S."/>
            <person name="Grabherr M."/>
            <person name="Kleber M."/>
            <person name="Mauceli E."/>
            <person name="MacCallum I."/>
        </authorList>
    </citation>
    <scope>NUCLEOTIDE SEQUENCE [LARGE SCALE GENOMIC DNA]</scope>
    <source>
        <strain evidence="2">MSH-3 / Tucson 14011-0111.49</strain>
    </source>
</reference>
<organism evidence="2">
    <name type="scientific">Drosophila persimilis</name>
    <name type="common">Fruit fly</name>
    <dbReference type="NCBI Taxonomy" id="7234"/>
    <lineage>
        <taxon>Eukaryota</taxon>
        <taxon>Metazoa</taxon>
        <taxon>Ecdysozoa</taxon>
        <taxon>Arthropoda</taxon>
        <taxon>Hexapoda</taxon>
        <taxon>Insecta</taxon>
        <taxon>Pterygota</taxon>
        <taxon>Neoptera</taxon>
        <taxon>Endopterygota</taxon>
        <taxon>Diptera</taxon>
        <taxon>Brachycera</taxon>
        <taxon>Muscomorpha</taxon>
        <taxon>Ephydroidea</taxon>
        <taxon>Drosophilidae</taxon>
        <taxon>Drosophila</taxon>
        <taxon>Sophophora</taxon>
    </lineage>
</organism>
<name>B4GDB0_DROPE</name>
<proteinExistence type="predicted"/>
<dbReference type="PhylomeDB" id="B4GDB0"/>
<dbReference type="AlphaFoldDB" id="B4GDB0"/>
<dbReference type="EMBL" id="CH479181">
    <property type="protein sequence ID" value="EDW31586.1"/>
    <property type="molecule type" value="Genomic_DNA"/>
</dbReference>
<accession>B4GDB0</accession>
<evidence type="ECO:0000313" key="2">
    <source>
        <dbReference type="Proteomes" id="UP000008744"/>
    </source>
</evidence>
<evidence type="ECO:0000313" key="1">
    <source>
        <dbReference type="EMBL" id="EDW31586.1"/>
    </source>
</evidence>
<keyword evidence="2" id="KW-1185">Reference proteome</keyword>
<dbReference type="eggNOG" id="KOG1215">
    <property type="taxonomic scope" value="Eukaryota"/>
</dbReference>